<sequence>MDPAVTISGLPRTLHSLYLISHRPRIHYIWSPTVHRTWKCNYFSKYKLLNTFSHQQYIAVLWLLSVSSKALAKACRRSFYSSL</sequence>
<comment type="caution">
    <text evidence="1">The sequence shown here is derived from an EMBL/GenBank/DDBJ whole genome shotgun (WGS) entry which is preliminary data.</text>
</comment>
<name>A0ABN9G684_9NEOB</name>
<accession>A0ABN9G684</accession>
<proteinExistence type="predicted"/>
<organism evidence="1 2">
    <name type="scientific">Staurois parvus</name>
    <dbReference type="NCBI Taxonomy" id="386267"/>
    <lineage>
        <taxon>Eukaryota</taxon>
        <taxon>Metazoa</taxon>
        <taxon>Chordata</taxon>
        <taxon>Craniata</taxon>
        <taxon>Vertebrata</taxon>
        <taxon>Euteleostomi</taxon>
        <taxon>Amphibia</taxon>
        <taxon>Batrachia</taxon>
        <taxon>Anura</taxon>
        <taxon>Neobatrachia</taxon>
        <taxon>Ranoidea</taxon>
        <taxon>Ranidae</taxon>
        <taxon>Staurois</taxon>
    </lineage>
</organism>
<protein>
    <submittedName>
        <fullName evidence="1">Uncharacterized protein</fullName>
    </submittedName>
</protein>
<dbReference type="EMBL" id="CATNWA010017951">
    <property type="protein sequence ID" value="CAI9604281.1"/>
    <property type="molecule type" value="Genomic_DNA"/>
</dbReference>
<keyword evidence="2" id="KW-1185">Reference proteome</keyword>
<dbReference type="Proteomes" id="UP001162483">
    <property type="component" value="Unassembled WGS sequence"/>
</dbReference>
<gene>
    <name evidence="1" type="ORF">SPARVUS_LOCUS13436826</name>
</gene>
<evidence type="ECO:0000313" key="2">
    <source>
        <dbReference type="Proteomes" id="UP001162483"/>
    </source>
</evidence>
<evidence type="ECO:0000313" key="1">
    <source>
        <dbReference type="EMBL" id="CAI9604281.1"/>
    </source>
</evidence>
<reference evidence="1" key="1">
    <citation type="submission" date="2023-05" db="EMBL/GenBank/DDBJ databases">
        <authorList>
            <person name="Stuckert A."/>
        </authorList>
    </citation>
    <scope>NUCLEOTIDE SEQUENCE</scope>
</reference>
<feature type="non-terminal residue" evidence="1">
    <location>
        <position position="83"/>
    </location>
</feature>